<evidence type="ECO:0000256" key="1">
    <source>
        <dbReference type="SAM" id="MobiDB-lite"/>
    </source>
</evidence>
<feature type="region of interest" description="Disordered" evidence="1">
    <location>
        <begin position="314"/>
        <end position="389"/>
    </location>
</feature>
<dbReference type="SMART" id="SM00507">
    <property type="entry name" value="HNHc"/>
    <property type="match status" value="1"/>
</dbReference>
<dbReference type="InterPro" id="IPR003615">
    <property type="entry name" value="HNH_nuc"/>
</dbReference>
<dbReference type="EMBL" id="CP043661">
    <property type="protein sequence ID" value="QNE22338.1"/>
    <property type="molecule type" value="Genomic_DNA"/>
</dbReference>
<reference evidence="5" key="1">
    <citation type="submission" date="2019-09" db="EMBL/GenBank/DDBJ databases">
        <title>Antimicrobial potential of Antarctic Bacteria.</title>
        <authorList>
            <person name="Benaud N."/>
            <person name="Edwards R.J."/>
            <person name="Ferrari B.C."/>
        </authorList>
    </citation>
    <scope>NUCLEOTIDE SEQUENCE [LARGE SCALE GENOMIC DNA]</scope>
    <source>
        <strain evidence="5">SPB151</strain>
    </source>
</reference>
<dbReference type="AlphaFoldDB" id="A0A7G6X7X3"/>
<proteinExistence type="predicted"/>
<accession>A0A7G6X7X3</accession>
<feature type="compositionally biased region" description="Low complexity" evidence="1">
    <location>
        <begin position="367"/>
        <end position="389"/>
    </location>
</feature>
<feature type="domain" description="HNH nuclease" evidence="3">
    <location>
        <begin position="489"/>
        <end position="540"/>
    </location>
</feature>
<sequence length="577" mass="60634">MRRQRTQPPPATAYLGWSLFPLLGWVLRLSTALLWCHSLSPEGSIVASMFDSPVEMVDALTSVVGADAAVLDADELLGQLSMISQLESVLAARKAERMVGLHHVLAGTSADLGHESPRPGDRAAGPAERRWSGDVLRSVSDEIGLVLGAHRRTAARWLNRAAVLVERFPTTLALLRAGGLPAAAAQHIAHELAVIADGDLRAGVEKVVLAWGQRYGWARIKQIAHREAAKVLAEYESLLHAQRQLERTTYTVSHDGGMADLVVSTSAIDITAIMAALTARCIELQRQGDPRTLDQLRTDLAVARLLGHDQATAAPGAAAGEAPNHPGPSTAHPDHTNSAHPGSEPASGDAANDRGATAGRVADAETAPSTASAAAPGAPGAAGAAGTAPGAPGVAAGVAPGAPGVAGAVGVLPESGLNPAVGVQVVIHCTYAEAEALATGAVCTGGELEGYGTLPQDALAMAFTRAKFRYRLTDRSPKSDPARYTPSPGLDQHVRDRDRRCRFPGCNARVKYCDLDHRVPFPKGLTDADNLEAFCRQHHRLKHHGNWQIFTTDTGSLIWISPTDRAYIDPPAIPHAA</sequence>
<evidence type="ECO:0000313" key="5">
    <source>
        <dbReference type="Proteomes" id="UP000515563"/>
    </source>
</evidence>
<dbReference type="KEGG" id="kqi:F1D05_36135"/>
<feature type="region of interest" description="Disordered" evidence="1">
    <location>
        <begin position="110"/>
        <end position="129"/>
    </location>
</feature>
<feature type="compositionally biased region" description="Low complexity" evidence="1">
    <location>
        <begin position="314"/>
        <end position="328"/>
    </location>
</feature>
<dbReference type="CDD" id="cd00085">
    <property type="entry name" value="HNHc"/>
    <property type="match status" value="1"/>
</dbReference>
<protein>
    <submittedName>
        <fullName evidence="4">DUF222 domain-containing protein</fullName>
    </submittedName>
</protein>
<evidence type="ECO:0000313" key="4">
    <source>
        <dbReference type="EMBL" id="QNE22338.1"/>
    </source>
</evidence>
<keyword evidence="2" id="KW-0812">Transmembrane</keyword>
<feature type="transmembrane region" description="Helical" evidence="2">
    <location>
        <begin position="12"/>
        <end position="35"/>
    </location>
</feature>
<dbReference type="Proteomes" id="UP000515563">
    <property type="component" value="Chromosome"/>
</dbReference>
<keyword evidence="2" id="KW-1133">Transmembrane helix</keyword>
<evidence type="ECO:0000256" key="2">
    <source>
        <dbReference type="SAM" id="Phobius"/>
    </source>
</evidence>
<feature type="compositionally biased region" description="Basic and acidic residues" evidence="1">
    <location>
        <begin position="112"/>
        <end position="129"/>
    </location>
</feature>
<gene>
    <name evidence="4" type="ORF">F1D05_36135</name>
</gene>
<evidence type="ECO:0000259" key="3">
    <source>
        <dbReference type="SMART" id="SM00507"/>
    </source>
</evidence>
<keyword evidence="5" id="KW-1185">Reference proteome</keyword>
<organism evidence="4 5">
    <name type="scientific">Kribbella qitaiheensis</name>
    <dbReference type="NCBI Taxonomy" id="1544730"/>
    <lineage>
        <taxon>Bacteria</taxon>
        <taxon>Bacillati</taxon>
        <taxon>Actinomycetota</taxon>
        <taxon>Actinomycetes</taxon>
        <taxon>Propionibacteriales</taxon>
        <taxon>Kribbellaceae</taxon>
        <taxon>Kribbella</taxon>
    </lineage>
</organism>
<name>A0A7G6X7X3_9ACTN</name>
<reference evidence="4 5" key="2">
    <citation type="journal article" date="2020" name="Microbiol. Resour. Announc.">
        <title>Antarctic desert soil bacteria exhibit high novel natural product potential, evaluated through long-read genome sequencing and comparative genomics.</title>
        <authorList>
            <person name="Benaud N."/>
            <person name="Edwards R.J."/>
            <person name="Amos T.G."/>
            <person name="D'Agostino P.M."/>
            <person name="Gutierrez-Chavez C."/>
            <person name="Montgomery K."/>
            <person name="Nicetic I."/>
            <person name="Ferrari B.C."/>
        </authorList>
    </citation>
    <scope>NUCLEOTIDE SEQUENCE [LARGE SCALE GENOMIC DNA]</scope>
    <source>
        <strain evidence="4 5">SPB151</strain>
    </source>
</reference>
<keyword evidence="2" id="KW-0472">Membrane</keyword>